<evidence type="ECO:0000256" key="2">
    <source>
        <dbReference type="ARBA" id="ARBA00022448"/>
    </source>
</evidence>
<dbReference type="Proteomes" id="UP000476338">
    <property type="component" value="Unassembled WGS sequence"/>
</dbReference>
<dbReference type="AlphaFoldDB" id="A0A6L5WKJ1"/>
<dbReference type="InterPro" id="IPR050153">
    <property type="entry name" value="Metal_Ion_Import_ABC"/>
</dbReference>
<comment type="similarity">
    <text evidence="1">Belongs to the ABC transporter superfamily.</text>
</comment>
<comment type="caution">
    <text evidence="6">The sequence shown here is derived from an EMBL/GenBank/DDBJ whole genome shotgun (WGS) entry which is preliminary data.</text>
</comment>
<evidence type="ECO:0000313" key="6">
    <source>
        <dbReference type="EMBL" id="MSN96261.1"/>
    </source>
</evidence>
<gene>
    <name evidence="6" type="ORF">F1B92_03475</name>
</gene>
<dbReference type="EMBL" id="VWSJ01000008">
    <property type="protein sequence ID" value="MSN96261.1"/>
    <property type="molecule type" value="Genomic_DNA"/>
</dbReference>
<evidence type="ECO:0000256" key="4">
    <source>
        <dbReference type="ARBA" id="ARBA00022840"/>
    </source>
</evidence>
<sequence>MIEVINLNFGYDENLVLEDINFNYKSSDFLCVIGPNGGGKSTFLKLLLGLLNPKNGTILLDGKTPKEFCKNVGYVPQHIPINSTFPLSVLEVVLMGRIDQKRFGFYSKFDKEKALKALKIVGMGDFSKRRISLLSGGQRQRVYIARAICSDAKILFLDEPTASIDARGQVEIYEILKNINQSGKGILMISHDLNIAINYASKVAYINKNLVMHEIDQGKKDNFLAHLENSHGHFCDVELILKECSCKKF</sequence>
<accession>A0A6L5WKJ1</accession>
<reference evidence="6 7" key="2">
    <citation type="submission" date="2020-03" db="EMBL/GenBank/DDBJ databases">
        <title>Campylobacter portucalensis sp. nov., a new species of Campylobacter isolated from the reproductive tract of bulls.</title>
        <authorList>
            <person name="Silva M.F."/>
            <person name="Pereira G."/>
            <person name="Carneiro C."/>
            <person name="Hemphill A."/>
            <person name="Mateus L."/>
            <person name="Lopes-Da-Costa L."/>
            <person name="Silva E."/>
        </authorList>
    </citation>
    <scope>NUCLEOTIDE SEQUENCE [LARGE SCALE GENOMIC DNA]</scope>
    <source>
        <strain evidence="6 7">FMV-PI01</strain>
    </source>
</reference>
<dbReference type="PANTHER" id="PTHR42734:SF17">
    <property type="entry name" value="METAL TRANSPORT SYSTEM ATP-BINDING PROTEIN TM_0124-RELATED"/>
    <property type="match status" value="1"/>
</dbReference>
<dbReference type="PANTHER" id="PTHR42734">
    <property type="entry name" value="METAL TRANSPORT SYSTEM ATP-BINDING PROTEIN TM_0124-RELATED"/>
    <property type="match status" value="1"/>
</dbReference>
<organism evidence="6 7">
    <name type="scientific">Campylobacter portucalensis</name>
    <dbReference type="NCBI Taxonomy" id="2608384"/>
    <lineage>
        <taxon>Bacteria</taxon>
        <taxon>Pseudomonadati</taxon>
        <taxon>Campylobacterota</taxon>
        <taxon>Epsilonproteobacteria</taxon>
        <taxon>Campylobacterales</taxon>
        <taxon>Campylobacteraceae</taxon>
        <taxon>Campylobacter</taxon>
    </lineage>
</organism>
<dbReference type="GO" id="GO:0005524">
    <property type="term" value="F:ATP binding"/>
    <property type="evidence" value="ECO:0007669"/>
    <property type="project" value="UniProtKB-KW"/>
</dbReference>
<keyword evidence="3" id="KW-0547">Nucleotide-binding</keyword>
<reference evidence="6 7" key="1">
    <citation type="submission" date="2019-09" db="EMBL/GenBank/DDBJ databases">
        <authorList>
            <person name="Silva M."/>
            <person name="Pereira G."/>
            <person name="Lopes-Da-Costa L."/>
            <person name="Silva E."/>
        </authorList>
    </citation>
    <scope>NUCLEOTIDE SEQUENCE [LARGE SCALE GENOMIC DNA]</scope>
    <source>
        <strain evidence="6 7">FMV-PI01</strain>
    </source>
</reference>
<feature type="domain" description="ABC transporter" evidence="5">
    <location>
        <begin position="2"/>
        <end position="233"/>
    </location>
</feature>
<evidence type="ECO:0000256" key="3">
    <source>
        <dbReference type="ARBA" id="ARBA00022741"/>
    </source>
</evidence>
<dbReference type="PROSITE" id="PS50893">
    <property type="entry name" value="ABC_TRANSPORTER_2"/>
    <property type="match status" value="1"/>
</dbReference>
<dbReference type="InterPro" id="IPR027417">
    <property type="entry name" value="P-loop_NTPase"/>
</dbReference>
<dbReference type="RefSeq" id="WP_154570528.1">
    <property type="nucleotide sequence ID" value="NZ_VWSJ01000008.1"/>
</dbReference>
<evidence type="ECO:0000259" key="5">
    <source>
        <dbReference type="PROSITE" id="PS50893"/>
    </source>
</evidence>
<dbReference type="CDD" id="cd03235">
    <property type="entry name" value="ABC_Metallic_Cations"/>
    <property type="match status" value="1"/>
</dbReference>
<dbReference type="Pfam" id="PF00005">
    <property type="entry name" value="ABC_tran"/>
    <property type="match status" value="1"/>
</dbReference>
<proteinExistence type="inferred from homology"/>
<evidence type="ECO:0000313" key="7">
    <source>
        <dbReference type="Proteomes" id="UP000476338"/>
    </source>
</evidence>
<dbReference type="SMART" id="SM00382">
    <property type="entry name" value="AAA"/>
    <property type="match status" value="1"/>
</dbReference>
<dbReference type="SUPFAM" id="SSF52540">
    <property type="entry name" value="P-loop containing nucleoside triphosphate hydrolases"/>
    <property type="match status" value="1"/>
</dbReference>
<dbReference type="InterPro" id="IPR003593">
    <property type="entry name" value="AAA+_ATPase"/>
</dbReference>
<name>A0A6L5WKJ1_9BACT</name>
<keyword evidence="2" id="KW-0813">Transport</keyword>
<dbReference type="InterPro" id="IPR003439">
    <property type="entry name" value="ABC_transporter-like_ATP-bd"/>
</dbReference>
<keyword evidence="4 6" id="KW-0067">ATP-binding</keyword>
<dbReference type="GO" id="GO:0016887">
    <property type="term" value="F:ATP hydrolysis activity"/>
    <property type="evidence" value="ECO:0007669"/>
    <property type="project" value="InterPro"/>
</dbReference>
<dbReference type="FunFam" id="3.40.50.300:FF:000134">
    <property type="entry name" value="Iron-enterobactin ABC transporter ATP-binding protein"/>
    <property type="match status" value="1"/>
</dbReference>
<evidence type="ECO:0000256" key="1">
    <source>
        <dbReference type="ARBA" id="ARBA00005417"/>
    </source>
</evidence>
<protein>
    <submittedName>
        <fullName evidence="6">ABC transporter ATP-binding protein</fullName>
    </submittedName>
</protein>
<dbReference type="Gene3D" id="3.40.50.300">
    <property type="entry name" value="P-loop containing nucleotide triphosphate hydrolases"/>
    <property type="match status" value="1"/>
</dbReference>
<keyword evidence="7" id="KW-1185">Reference proteome</keyword>